<dbReference type="InterPro" id="IPR016084">
    <property type="entry name" value="Haem_Oase-like_multi-hlx"/>
</dbReference>
<dbReference type="InterPro" id="IPR016053">
    <property type="entry name" value="Haem_Oase-like"/>
</dbReference>
<dbReference type="GO" id="GO:0004392">
    <property type="term" value="F:heme oxygenase (decyclizing) activity"/>
    <property type="evidence" value="ECO:0007669"/>
    <property type="project" value="InterPro"/>
</dbReference>
<dbReference type="EMBL" id="LR796167">
    <property type="protein sequence ID" value="CAB4122636.1"/>
    <property type="molecule type" value="Genomic_DNA"/>
</dbReference>
<name>A0A6J5KN38_9CAUD</name>
<evidence type="ECO:0000256" key="1">
    <source>
        <dbReference type="ARBA" id="ARBA00022617"/>
    </source>
</evidence>
<keyword evidence="2" id="KW-0479">Metal-binding</keyword>
<evidence type="ECO:0000256" key="2">
    <source>
        <dbReference type="ARBA" id="ARBA00022723"/>
    </source>
</evidence>
<dbReference type="SUPFAM" id="SSF48613">
    <property type="entry name" value="Heme oxygenase-like"/>
    <property type="match status" value="1"/>
</dbReference>
<keyword evidence="3" id="KW-0408">Iron</keyword>
<accession>A0A6J5KN38</accession>
<dbReference type="GO" id="GO:0006788">
    <property type="term" value="P:heme oxidation"/>
    <property type="evidence" value="ECO:0007669"/>
    <property type="project" value="InterPro"/>
</dbReference>
<dbReference type="PANTHER" id="PTHR10720:SF0">
    <property type="entry name" value="HEME OXYGENASE"/>
    <property type="match status" value="1"/>
</dbReference>
<dbReference type="PANTHER" id="PTHR10720">
    <property type="entry name" value="HEME OXYGENASE"/>
    <property type="match status" value="1"/>
</dbReference>
<evidence type="ECO:0000313" key="4">
    <source>
        <dbReference type="EMBL" id="CAB4122636.1"/>
    </source>
</evidence>
<sequence>MLYRCGYLKEDITVITQQELRQSCHELHEQAEKTPLAQALINGTITAPQYKQLMWQLYMIADALESRVSLGLGDLQRRQWLAQDCAHSGDGKVSTLLSTSTYVSELMSLREDQLRGHVYVHYMGWLYGGQMLRKSLKLPTAHLQFQNVKVCVDHIRATILADIATHDADQAQRGFQSIIEIYNELYAAS</sequence>
<evidence type="ECO:0000256" key="3">
    <source>
        <dbReference type="ARBA" id="ARBA00023004"/>
    </source>
</evidence>
<organism evidence="4">
    <name type="scientific">uncultured Caudovirales phage</name>
    <dbReference type="NCBI Taxonomy" id="2100421"/>
    <lineage>
        <taxon>Viruses</taxon>
        <taxon>Duplodnaviria</taxon>
        <taxon>Heunggongvirae</taxon>
        <taxon>Uroviricota</taxon>
        <taxon>Caudoviricetes</taxon>
        <taxon>Peduoviridae</taxon>
        <taxon>Maltschvirus</taxon>
        <taxon>Maltschvirus maltsch</taxon>
    </lineage>
</organism>
<protein>
    <submittedName>
        <fullName evidence="4">Haem oxygenase-like</fullName>
    </submittedName>
</protein>
<gene>
    <name evidence="4" type="ORF">UFOVP29_46</name>
</gene>
<dbReference type="InterPro" id="IPR002051">
    <property type="entry name" value="Haem_Oase"/>
</dbReference>
<proteinExistence type="predicted"/>
<dbReference type="Gene3D" id="1.20.910.10">
    <property type="entry name" value="Heme oxygenase-like"/>
    <property type="match status" value="1"/>
</dbReference>
<dbReference type="GO" id="GO:0046872">
    <property type="term" value="F:metal ion binding"/>
    <property type="evidence" value="ECO:0007669"/>
    <property type="project" value="UniProtKB-KW"/>
</dbReference>
<keyword evidence="1" id="KW-0349">Heme</keyword>
<reference evidence="4" key="1">
    <citation type="submission" date="2020-04" db="EMBL/GenBank/DDBJ databases">
        <authorList>
            <person name="Chiriac C."/>
            <person name="Salcher M."/>
            <person name="Ghai R."/>
            <person name="Kavagutti S V."/>
        </authorList>
    </citation>
    <scope>NUCLEOTIDE SEQUENCE</scope>
</reference>
<dbReference type="Pfam" id="PF01126">
    <property type="entry name" value="Heme_oxygenase"/>
    <property type="match status" value="1"/>
</dbReference>
<dbReference type="CDD" id="cd19165">
    <property type="entry name" value="HemeO"/>
    <property type="match status" value="1"/>
</dbReference>